<dbReference type="PANTHER" id="PTHR24422:SF19">
    <property type="entry name" value="CHEMOTAXIS PROTEIN METHYLTRANSFERASE"/>
    <property type="match status" value="1"/>
</dbReference>
<dbReference type="InterPro" id="IPR036804">
    <property type="entry name" value="CheR_N_sf"/>
</dbReference>
<accession>A0ABS2MV99</accession>
<name>A0ABS2MV99_9BACI</name>
<dbReference type="InterPro" id="IPR029063">
    <property type="entry name" value="SAM-dependent_MTases_sf"/>
</dbReference>
<dbReference type="SUPFAM" id="SSF47757">
    <property type="entry name" value="Chemotaxis receptor methyltransferase CheR, N-terminal domain"/>
    <property type="match status" value="1"/>
</dbReference>
<evidence type="ECO:0000259" key="6">
    <source>
        <dbReference type="PROSITE" id="PS50123"/>
    </source>
</evidence>
<comment type="catalytic activity">
    <reaction evidence="1">
        <text>L-glutamyl-[protein] + S-adenosyl-L-methionine = [protein]-L-glutamate 5-O-methyl ester + S-adenosyl-L-homocysteine</text>
        <dbReference type="Rhea" id="RHEA:24452"/>
        <dbReference type="Rhea" id="RHEA-COMP:10208"/>
        <dbReference type="Rhea" id="RHEA-COMP:10311"/>
        <dbReference type="ChEBI" id="CHEBI:29973"/>
        <dbReference type="ChEBI" id="CHEBI:57856"/>
        <dbReference type="ChEBI" id="CHEBI:59789"/>
        <dbReference type="ChEBI" id="CHEBI:82795"/>
        <dbReference type="EC" id="2.1.1.80"/>
    </reaction>
</comment>
<keyword evidence="4 7" id="KW-0808">Transferase</keyword>
<keyword evidence="8" id="KW-1185">Reference proteome</keyword>
<evidence type="ECO:0000313" key="8">
    <source>
        <dbReference type="Proteomes" id="UP001296943"/>
    </source>
</evidence>
<dbReference type="RefSeq" id="WP_204497272.1">
    <property type="nucleotide sequence ID" value="NZ_JAFBDR010000001.1"/>
</dbReference>
<gene>
    <name evidence="7" type="ORF">JOC48_000296</name>
</gene>
<dbReference type="EMBL" id="JAFBDR010000001">
    <property type="protein sequence ID" value="MBM7569827.1"/>
    <property type="molecule type" value="Genomic_DNA"/>
</dbReference>
<evidence type="ECO:0000256" key="2">
    <source>
        <dbReference type="ARBA" id="ARBA00012534"/>
    </source>
</evidence>
<feature type="domain" description="CheR-type methyltransferase" evidence="6">
    <location>
        <begin position="1"/>
        <end position="256"/>
    </location>
</feature>
<dbReference type="CDD" id="cd02440">
    <property type="entry name" value="AdoMet_MTases"/>
    <property type="match status" value="1"/>
</dbReference>
<dbReference type="InterPro" id="IPR022641">
    <property type="entry name" value="CheR_N"/>
</dbReference>
<evidence type="ECO:0000313" key="7">
    <source>
        <dbReference type="EMBL" id="MBM7569827.1"/>
    </source>
</evidence>
<proteinExistence type="predicted"/>
<evidence type="ECO:0000256" key="4">
    <source>
        <dbReference type="ARBA" id="ARBA00022679"/>
    </source>
</evidence>
<evidence type="ECO:0000256" key="5">
    <source>
        <dbReference type="ARBA" id="ARBA00022691"/>
    </source>
</evidence>
<evidence type="ECO:0000256" key="3">
    <source>
        <dbReference type="ARBA" id="ARBA00022603"/>
    </source>
</evidence>
<dbReference type="InterPro" id="IPR050903">
    <property type="entry name" value="Bact_Chemotaxis_MeTrfase"/>
</dbReference>
<dbReference type="Proteomes" id="UP001296943">
    <property type="component" value="Unassembled WGS sequence"/>
</dbReference>
<dbReference type="Pfam" id="PF03705">
    <property type="entry name" value="CheR_N"/>
    <property type="match status" value="1"/>
</dbReference>
<keyword evidence="5" id="KW-0949">S-adenosyl-L-methionine</keyword>
<comment type="caution">
    <text evidence="7">The sequence shown here is derived from an EMBL/GenBank/DDBJ whole genome shotgun (WGS) entry which is preliminary data.</text>
</comment>
<evidence type="ECO:0000256" key="1">
    <source>
        <dbReference type="ARBA" id="ARBA00001541"/>
    </source>
</evidence>
<reference evidence="7 8" key="1">
    <citation type="submission" date="2021-01" db="EMBL/GenBank/DDBJ databases">
        <title>Genomic Encyclopedia of Type Strains, Phase IV (KMG-IV): sequencing the most valuable type-strain genomes for metagenomic binning, comparative biology and taxonomic classification.</title>
        <authorList>
            <person name="Goeker M."/>
        </authorList>
    </citation>
    <scope>NUCLEOTIDE SEQUENCE [LARGE SCALE GENOMIC DNA]</scope>
    <source>
        <strain evidence="7 8">DSM 23711</strain>
    </source>
</reference>
<dbReference type="InterPro" id="IPR000780">
    <property type="entry name" value="CheR_MeTrfase"/>
</dbReference>
<dbReference type="PROSITE" id="PS50123">
    <property type="entry name" value="CHER"/>
    <property type="match status" value="1"/>
</dbReference>
<organism evidence="7 8">
    <name type="scientific">Aquibacillus albus</name>
    <dbReference type="NCBI Taxonomy" id="1168171"/>
    <lineage>
        <taxon>Bacteria</taxon>
        <taxon>Bacillati</taxon>
        <taxon>Bacillota</taxon>
        <taxon>Bacilli</taxon>
        <taxon>Bacillales</taxon>
        <taxon>Bacillaceae</taxon>
        <taxon>Aquibacillus</taxon>
    </lineage>
</organism>
<sequence>MGDYHEFIILVQRKTGIDLSLYKEVQMKRRLTSLRNKKGFSDFSSYFQAISEDQELFDEFLDKITINVSEFFRNYSRWKVLEEKVVPMLVKKNRPLKIWSAACSTGEEPYTIAIILSQYTDVSNIRILATDIDANVLDQARMGRYRENSLQDVPKSMLNIHFTRSGDFYQVNQNIKKCVTFRSHNLLSDPYPANFDLIVCRNVLIYFTEEAKHNIYQKFSQSLFDGGVFFVGSTEQIFNPHQYDFRVLDTFFYQKQ</sequence>
<protein>
    <recommendedName>
        <fullName evidence="2">protein-glutamate O-methyltransferase</fullName>
        <ecNumber evidence="2">2.1.1.80</ecNumber>
    </recommendedName>
</protein>
<dbReference type="PRINTS" id="PR00996">
    <property type="entry name" value="CHERMTFRASE"/>
</dbReference>
<dbReference type="Pfam" id="PF01739">
    <property type="entry name" value="CheR"/>
    <property type="match status" value="1"/>
</dbReference>
<dbReference type="PANTHER" id="PTHR24422">
    <property type="entry name" value="CHEMOTAXIS PROTEIN METHYLTRANSFERASE"/>
    <property type="match status" value="1"/>
</dbReference>
<dbReference type="Gene3D" id="1.10.155.10">
    <property type="entry name" value="Chemotaxis receptor methyltransferase CheR, N-terminal domain"/>
    <property type="match status" value="1"/>
</dbReference>
<dbReference type="EC" id="2.1.1.80" evidence="2"/>
<keyword evidence="3 7" id="KW-0489">Methyltransferase</keyword>
<dbReference type="InterPro" id="IPR022642">
    <property type="entry name" value="CheR_C"/>
</dbReference>
<dbReference type="GO" id="GO:0008983">
    <property type="term" value="F:protein-glutamate O-methyltransferase activity"/>
    <property type="evidence" value="ECO:0007669"/>
    <property type="project" value="UniProtKB-EC"/>
</dbReference>
<dbReference type="GO" id="GO:0032259">
    <property type="term" value="P:methylation"/>
    <property type="evidence" value="ECO:0007669"/>
    <property type="project" value="UniProtKB-KW"/>
</dbReference>
<dbReference type="Gene3D" id="3.40.50.150">
    <property type="entry name" value="Vaccinia Virus protein VP39"/>
    <property type="match status" value="1"/>
</dbReference>
<dbReference type="SMART" id="SM00138">
    <property type="entry name" value="MeTrc"/>
    <property type="match status" value="1"/>
</dbReference>
<dbReference type="SUPFAM" id="SSF53335">
    <property type="entry name" value="S-adenosyl-L-methionine-dependent methyltransferases"/>
    <property type="match status" value="1"/>
</dbReference>